<dbReference type="VEuPathDB" id="TriTrypDB:TcCLB.504827.60"/>
<dbReference type="VEuPathDB" id="TriTrypDB:ECC02_008704"/>
<evidence type="ECO:0000313" key="1">
    <source>
        <dbReference type="EMBL" id="PWU92049.1"/>
    </source>
</evidence>
<dbReference type="VEuPathDB" id="TriTrypDB:TcG_06431"/>
<dbReference type="VEuPathDB" id="TriTrypDB:BCY84_11676"/>
<dbReference type="InterPro" id="IPR011989">
    <property type="entry name" value="ARM-like"/>
</dbReference>
<proteinExistence type="predicted"/>
<dbReference type="PANTHER" id="PTHR32059">
    <property type="entry name" value="RAB11-BINDING PROTEIN RELCH"/>
    <property type="match status" value="1"/>
</dbReference>
<dbReference type="GO" id="GO:0032367">
    <property type="term" value="P:intracellular cholesterol transport"/>
    <property type="evidence" value="ECO:0007669"/>
    <property type="project" value="InterPro"/>
</dbReference>
<dbReference type="VEuPathDB" id="TriTrypDB:TcCLB.506673.40"/>
<reference evidence="1 2" key="1">
    <citation type="journal article" date="2018" name="Microb. Genom.">
        <title>Expanding an expanded genome: long-read sequencing of Trypanosoma cruzi.</title>
        <authorList>
            <person name="Berna L."/>
            <person name="Rodriguez M."/>
            <person name="Chiribao M.L."/>
            <person name="Parodi-Talice A."/>
            <person name="Pita S."/>
            <person name="Rijo G."/>
            <person name="Alvarez-Valin F."/>
            <person name="Robello C."/>
        </authorList>
    </citation>
    <scope>NUCLEOTIDE SEQUENCE [LARGE SCALE GENOMIC DNA]</scope>
    <source>
        <strain evidence="1 2">Dm28c</strain>
    </source>
</reference>
<dbReference type="VEuPathDB" id="TriTrypDB:TcCL_NonESM01713"/>
<name>A0A2V2V6R0_TRYCR</name>
<dbReference type="Gene3D" id="1.25.10.10">
    <property type="entry name" value="Leucine-rich Repeat Variant"/>
    <property type="match status" value="2"/>
</dbReference>
<dbReference type="VEuPathDB" id="TriTrypDB:C4B63_40g104"/>
<evidence type="ECO:0000313" key="2">
    <source>
        <dbReference type="Proteomes" id="UP000246121"/>
    </source>
</evidence>
<dbReference type="VEuPathDB" id="TriTrypDB:TCSYLVIO_008278"/>
<dbReference type="VEuPathDB" id="TriTrypDB:Tc_MARK_7177"/>
<dbReference type="InterPro" id="IPR040362">
    <property type="entry name" value="RELCH"/>
</dbReference>
<dbReference type="Proteomes" id="UP000246121">
    <property type="component" value="Unassembled WGS sequence"/>
</dbReference>
<accession>A0A2V2V6R0</accession>
<comment type="caution">
    <text evidence="1">The sequence shown here is derived from an EMBL/GenBank/DDBJ whole genome shotgun (WGS) entry which is preliminary data.</text>
</comment>
<dbReference type="VEuPathDB" id="TriTrypDB:TCDM_02204"/>
<dbReference type="VEuPathDB" id="TriTrypDB:C3747_109g128"/>
<dbReference type="InterPro" id="IPR016024">
    <property type="entry name" value="ARM-type_fold"/>
</dbReference>
<gene>
    <name evidence="1" type="ORF">C4B63_40g104</name>
</gene>
<dbReference type="SUPFAM" id="SSF48371">
    <property type="entry name" value="ARM repeat"/>
    <property type="match status" value="1"/>
</dbReference>
<dbReference type="GO" id="GO:0055037">
    <property type="term" value="C:recycling endosome"/>
    <property type="evidence" value="ECO:0007669"/>
    <property type="project" value="TreeGrafter"/>
</dbReference>
<organism evidence="1 2">
    <name type="scientific">Trypanosoma cruzi</name>
    <dbReference type="NCBI Taxonomy" id="5693"/>
    <lineage>
        <taxon>Eukaryota</taxon>
        <taxon>Discoba</taxon>
        <taxon>Euglenozoa</taxon>
        <taxon>Kinetoplastea</taxon>
        <taxon>Metakinetoplastina</taxon>
        <taxon>Trypanosomatida</taxon>
        <taxon>Trypanosomatidae</taxon>
        <taxon>Trypanosoma</taxon>
        <taxon>Schizotrypanum</taxon>
    </lineage>
</organism>
<dbReference type="AlphaFoldDB" id="A0A2V2V6R0"/>
<dbReference type="VEuPathDB" id="TriTrypDB:TcBrA4_0025750"/>
<dbReference type="EMBL" id="PRFA01000040">
    <property type="protein sequence ID" value="PWU92049.1"/>
    <property type="molecule type" value="Genomic_DNA"/>
</dbReference>
<dbReference type="GO" id="GO:0005802">
    <property type="term" value="C:trans-Golgi network"/>
    <property type="evidence" value="ECO:0007669"/>
    <property type="project" value="InterPro"/>
</dbReference>
<dbReference type="PANTHER" id="PTHR32059:SF0">
    <property type="entry name" value="RAB11-BINDING PROTEIN RELCH"/>
    <property type="match status" value="1"/>
</dbReference>
<protein>
    <submittedName>
        <fullName evidence="1">Uncharacterized protein</fullName>
    </submittedName>
</protein>
<sequence length="908" mass="99606">MQANAVEQVAMWLCENRCPTTLVELYHEWKTVHNEVHARFLELAAACTSFDNLPGVAEDDTGAALEGAVTDMLVAYGKQRGGAALWRTVKKARKQLSSLDAAPVGNDEGDSHLLLSPLAPVATTVGEEKQTLLTESPRHGISVISSHGGSGGGDGMGAPFHLQLQHLEEKLEQTIAVLSKGLPTLVSAVDPMRKDVLIPIIGLTATLHSTKANKAASRLQLLTLYTRPNREHRAAVAEAWAVTLRNVPSSVLEYDIVPELYNLANARSTEKHILALDCVMCLAPLLGVGYHALRKSICQGLLRPLSEDEARTVRWHVVQSIAELWPICPSDMGEKNTSRDTATDSLLCYAELILRLGLYDSSGAVRRFALQSLRNHLLLPACTPFPVVLTRILPLFLSFLERESAVMDCVETPIRKGSNARVSKNVDVVEETVARNTLILARLIEDAIGNALKDTAGGNGGVETFVLDAYLHAVMPSAYAMVLVSQEQDTLQASICAVASALALLVTALRMDQWVRVRNSLEMFIAERRVRDHSDSDVRRSAGWRERQLCFLFAFLTSVSGGKETAEKTPQAEFSSIMKDASTWLRELLLLEATEDGRHEAHERMRGKRGEAGEFIHAEEAKCDGAKRSEASARLDACANCLLWFATHVDDEDGNAAVVSSVLWSFAKSHEERQRMLAITLVERMSGLPKNDRARETSIWPPLLLLMSDTVYAVKEAAVKAALSMVKCLGTPAAHEKVMTAVFTTVETEGCASRLGVAFLRHWCSLMHVMPAEPRESFLYPQLVTMIGQLTDTIRRMEGKAATVTALGRRGSQPLPTEEHKLIEDALESVLAVLAAIPRCAVVTPQLVNKYLIPSIRLLVSLKSLPASSRSQLLSITKEYTVLLESSKGLRGTPSVFDRMRSGWKRQF</sequence>